<evidence type="ECO:0000313" key="2">
    <source>
        <dbReference type="Proteomes" id="UP000249789"/>
    </source>
</evidence>
<organism evidence="1 2">
    <name type="scientific">Aspergillus fijiensis CBS 313.89</name>
    <dbReference type="NCBI Taxonomy" id="1448319"/>
    <lineage>
        <taxon>Eukaryota</taxon>
        <taxon>Fungi</taxon>
        <taxon>Dikarya</taxon>
        <taxon>Ascomycota</taxon>
        <taxon>Pezizomycotina</taxon>
        <taxon>Eurotiomycetes</taxon>
        <taxon>Eurotiomycetidae</taxon>
        <taxon>Eurotiales</taxon>
        <taxon>Aspergillaceae</taxon>
        <taxon>Aspergillus</taxon>
    </lineage>
</organism>
<dbReference type="RefSeq" id="XP_040802233.1">
    <property type="nucleotide sequence ID" value="XM_040946363.1"/>
</dbReference>
<accession>A0A8G1RSV5</accession>
<evidence type="ECO:0000313" key="1">
    <source>
        <dbReference type="EMBL" id="RAK78223.1"/>
    </source>
</evidence>
<dbReference type="EMBL" id="KZ824638">
    <property type="protein sequence ID" value="RAK78223.1"/>
    <property type="molecule type" value="Genomic_DNA"/>
</dbReference>
<name>A0A8G1RSV5_9EURO</name>
<keyword evidence="2" id="KW-1185">Reference proteome</keyword>
<sequence>MPDEKDLPLQTVIALAENNGTEHAITPQGALLQTNEELELTFSSTCGRSGCADGQPAVSIGKVEQTRGPVLVLNPPLPARLIDDNDKHPGLPLFIGQSEPTVLQRRPKTLPEDNGESESALNAAPTRLLDGGRVLCAPAHADDECTTFFPCGSQSALDLAMMAWIWPRIATFDSRFIYLEAGPKEQLRENGTAQWSHESDTM</sequence>
<gene>
    <name evidence="1" type="ORF">BO72DRAFT_458058</name>
</gene>
<proteinExistence type="predicted"/>
<dbReference type="GeneID" id="63863696"/>
<dbReference type="VEuPathDB" id="FungiDB:BO72DRAFT_458058"/>
<dbReference type="Proteomes" id="UP000249789">
    <property type="component" value="Unassembled WGS sequence"/>
</dbReference>
<protein>
    <submittedName>
        <fullName evidence="1">Uncharacterized protein</fullName>
    </submittedName>
</protein>
<dbReference type="AlphaFoldDB" id="A0A8G1RSV5"/>
<reference evidence="1 2" key="1">
    <citation type="submission" date="2018-02" db="EMBL/GenBank/DDBJ databases">
        <title>The genomes of Aspergillus section Nigri reveals drivers in fungal speciation.</title>
        <authorList>
            <consortium name="DOE Joint Genome Institute"/>
            <person name="Vesth T.C."/>
            <person name="Nybo J."/>
            <person name="Theobald S."/>
            <person name="Brandl J."/>
            <person name="Frisvad J.C."/>
            <person name="Nielsen K.F."/>
            <person name="Lyhne E.K."/>
            <person name="Kogle M.E."/>
            <person name="Kuo A."/>
            <person name="Riley R."/>
            <person name="Clum A."/>
            <person name="Nolan M."/>
            <person name="Lipzen A."/>
            <person name="Salamov A."/>
            <person name="Henrissat B."/>
            <person name="Wiebenga A."/>
            <person name="De vries R.P."/>
            <person name="Grigoriev I.V."/>
            <person name="Mortensen U.H."/>
            <person name="Andersen M.R."/>
            <person name="Baker S.E."/>
        </authorList>
    </citation>
    <scope>NUCLEOTIDE SEQUENCE [LARGE SCALE GENOMIC DNA]</scope>
    <source>
        <strain evidence="1 2">CBS 313.89</strain>
    </source>
</reference>